<sequence>SQPVDSSWLTIHLLAITFATGLLDATTYADFGLFASNQTGNTVVFFVLLLKLELRSNKSPSLLLTAISLVCFLFFGFVFGRLGIFFGHRKRGWLVLSMFSQSVLLSLPAILLSSGAIQLRPPGLPSIISDDAILILLLASSAGVQVSMAKCSGINEIPTAMLTSPFIDLLTDPLLFANPMRTSEAKVRSRNIRFVYIVMLILGAVIGSLIHRFGGGTKSVLY</sequence>
<dbReference type="Proteomes" id="UP000245626">
    <property type="component" value="Unassembled WGS sequence"/>
</dbReference>
<feature type="non-terminal residue" evidence="1">
    <location>
        <position position="1"/>
    </location>
</feature>
<protein>
    <submittedName>
        <fullName evidence="1">Uncharacterized protein</fullName>
    </submittedName>
</protein>
<accession>A0ACD0NXZ0</accession>
<evidence type="ECO:0000313" key="2">
    <source>
        <dbReference type="Proteomes" id="UP000245626"/>
    </source>
</evidence>
<keyword evidence="2" id="KW-1185">Reference proteome</keyword>
<proteinExistence type="predicted"/>
<feature type="non-terminal residue" evidence="1">
    <location>
        <position position="222"/>
    </location>
</feature>
<dbReference type="EMBL" id="KZ819908">
    <property type="protein sequence ID" value="PWN50674.1"/>
    <property type="molecule type" value="Genomic_DNA"/>
</dbReference>
<name>A0ACD0NXZ0_9BASI</name>
<gene>
    <name evidence="1" type="ORF">IE53DRAFT_295392</name>
</gene>
<organism evidence="1 2">
    <name type="scientific">Violaceomyces palustris</name>
    <dbReference type="NCBI Taxonomy" id="1673888"/>
    <lineage>
        <taxon>Eukaryota</taxon>
        <taxon>Fungi</taxon>
        <taxon>Dikarya</taxon>
        <taxon>Basidiomycota</taxon>
        <taxon>Ustilaginomycotina</taxon>
        <taxon>Ustilaginomycetes</taxon>
        <taxon>Violaceomycetales</taxon>
        <taxon>Violaceomycetaceae</taxon>
        <taxon>Violaceomyces</taxon>
    </lineage>
</organism>
<evidence type="ECO:0000313" key="1">
    <source>
        <dbReference type="EMBL" id="PWN50674.1"/>
    </source>
</evidence>
<reference evidence="1 2" key="1">
    <citation type="journal article" date="2018" name="Mol. Biol. Evol.">
        <title>Broad Genomic Sampling Reveals a Smut Pathogenic Ancestry of the Fungal Clade Ustilaginomycotina.</title>
        <authorList>
            <person name="Kijpornyongpan T."/>
            <person name="Mondo S.J."/>
            <person name="Barry K."/>
            <person name="Sandor L."/>
            <person name="Lee J."/>
            <person name="Lipzen A."/>
            <person name="Pangilinan J."/>
            <person name="LaButti K."/>
            <person name="Hainaut M."/>
            <person name="Henrissat B."/>
            <person name="Grigoriev I.V."/>
            <person name="Spatafora J.W."/>
            <person name="Aime M.C."/>
        </authorList>
    </citation>
    <scope>NUCLEOTIDE SEQUENCE [LARGE SCALE GENOMIC DNA]</scope>
    <source>
        <strain evidence="1 2">SA 807</strain>
    </source>
</reference>